<accession>A0ACC5Z7N4</accession>
<keyword evidence="2" id="KW-1185">Reference proteome</keyword>
<reference evidence="1" key="1">
    <citation type="submission" date="2020-02" db="EMBL/GenBank/DDBJ databases">
        <title>Genome sequencing of the panga catfish, Pangasius djambal.</title>
        <authorList>
            <person name="Wen M."/>
            <person name="Zahm M."/>
            <person name="Roques C."/>
            <person name="Cabau C."/>
            <person name="Klopp C."/>
            <person name="Donnadieu C."/>
            <person name="Jouanno E."/>
            <person name="Avarre J.-C."/>
            <person name="Campet M."/>
            <person name="Ha T."/>
            <person name="Dugue R."/>
            <person name="Lampietro C."/>
            <person name="Louis A."/>
            <person name="Herpin A."/>
            <person name="Echchiki A."/>
            <person name="Berthelot C."/>
            <person name="Parey E."/>
            <person name="Roest-Crollius H."/>
            <person name="Braasch I."/>
            <person name="Postlethwait J.H."/>
            <person name="Bobe J."/>
            <person name="Montfort J."/>
            <person name="Bouchez O."/>
            <person name="Begum T."/>
            <person name="Schartl M."/>
            <person name="Gustiano R."/>
            <person name="Guiguen Y."/>
        </authorList>
    </citation>
    <scope>NUCLEOTIDE SEQUENCE</scope>
    <source>
        <strain evidence="1">Pdj_M5554</strain>
    </source>
</reference>
<dbReference type="EMBL" id="CM040993">
    <property type="protein sequence ID" value="MCJ8743778.1"/>
    <property type="molecule type" value="Genomic_DNA"/>
</dbReference>
<organism evidence="1 2">
    <name type="scientific">Pangasius djambal</name>
    <dbReference type="NCBI Taxonomy" id="1691987"/>
    <lineage>
        <taxon>Eukaryota</taxon>
        <taxon>Metazoa</taxon>
        <taxon>Chordata</taxon>
        <taxon>Craniata</taxon>
        <taxon>Vertebrata</taxon>
        <taxon>Euteleostomi</taxon>
        <taxon>Actinopterygii</taxon>
        <taxon>Neopterygii</taxon>
        <taxon>Teleostei</taxon>
        <taxon>Ostariophysi</taxon>
        <taxon>Siluriformes</taxon>
        <taxon>Pangasiidae</taxon>
        <taxon>Pangasius</taxon>
    </lineage>
</organism>
<evidence type="ECO:0000313" key="2">
    <source>
        <dbReference type="Proteomes" id="UP000830395"/>
    </source>
</evidence>
<comment type="caution">
    <text evidence="1">The sequence shown here is derived from an EMBL/GenBank/DDBJ whole genome shotgun (WGS) entry which is preliminary data.</text>
</comment>
<sequence length="236" mass="25837">MKSLVLHLFVGACNALEDNKIVGGYEECTPYSQPWQVSLNAGYHFCSGSLISENWVVSAAHCYKSRVEVRLGEHNIQINEGTEQFISSSRVLRHPNYDSWTIDNDIMLIKLSQPAMLNNNVQPVALPKSCPSAGTWCTVSGWGKTLSTTADRNKLQCLEVPILSDWDCNCYAGIITNTMFCAGFLEGGRDCRGDSGGSLVCNGELQGNVSWDYDCAKNCLGVYVKVKSSAICCNVI</sequence>
<proteinExistence type="predicted"/>
<protein>
    <submittedName>
        <fullName evidence="1">Uncharacterized protein</fullName>
    </submittedName>
</protein>
<dbReference type="Proteomes" id="UP000830395">
    <property type="component" value="Chromosome 19"/>
</dbReference>
<gene>
    <name evidence="1" type="ORF">PDJAM_G00098100</name>
</gene>
<evidence type="ECO:0000313" key="1">
    <source>
        <dbReference type="EMBL" id="MCJ8743778.1"/>
    </source>
</evidence>
<name>A0ACC5Z7N4_9TELE</name>